<comment type="caution">
    <text evidence="3">The sequence shown here is derived from an EMBL/GenBank/DDBJ whole genome shotgun (WGS) entry which is preliminary data.</text>
</comment>
<protein>
    <recommendedName>
        <fullName evidence="2">NusG-like N-terminal domain-containing protein</fullName>
    </recommendedName>
</protein>
<accession>A0A0E2HC56</accession>
<organism evidence="3 4">
    <name type="scientific">[Clostridium] clostridioforme 90A8</name>
    <dbReference type="NCBI Taxonomy" id="999408"/>
    <lineage>
        <taxon>Bacteria</taxon>
        <taxon>Bacillati</taxon>
        <taxon>Bacillota</taxon>
        <taxon>Clostridia</taxon>
        <taxon>Lachnospirales</taxon>
        <taxon>Lachnospiraceae</taxon>
        <taxon>Enterocloster</taxon>
    </lineage>
</organism>
<dbReference type="CDD" id="cd09889">
    <property type="entry name" value="NGN_Bact_2"/>
    <property type="match status" value="1"/>
</dbReference>
<dbReference type="InterPro" id="IPR006645">
    <property type="entry name" value="NGN-like_dom"/>
</dbReference>
<dbReference type="PATRIC" id="fig|999408.3.peg.2121"/>
<feature type="domain" description="NusG-like N-terminal" evidence="2">
    <location>
        <begin position="2"/>
        <end position="88"/>
    </location>
</feature>
<dbReference type="AlphaFoldDB" id="A0A0E2HC56"/>
<dbReference type="InterPro" id="IPR036735">
    <property type="entry name" value="NGN_dom_sf"/>
</dbReference>
<evidence type="ECO:0000259" key="2">
    <source>
        <dbReference type="Pfam" id="PF02357"/>
    </source>
</evidence>
<dbReference type="Gene3D" id="3.30.70.940">
    <property type="entry name" value="NusG, N-terminal domain"/>
    <property type="match status" value="1"/>
</dbReference>
<dbReference type="Proteomes" id="UP000013085">
    <property type="component" value="Unassembled WGS sequence"/>
</dbReference>
<dbReference type="GO" id="GO:0006354">
    <property type="term" value="P:DNA-templated transcription elongation"/>
    <property type="evidence" value="ECO:0007669"/>
    <property type="project" value="InterPro"/>
</dbReference>
<reference evidence="3 4" key="1">
    <citation type="submission" date="2013-01" db="EMBL/GenBank/DDBJ databases">
        <title>The Genome Sequence of Clostridium clostridioforme 90A8.</title>
        <authorList>
            <consortium name="The Broad Institute Genome Sequencing Platform"/>
            <person name="Earl A."/>
            <person name="Ward D."/>
            <person name="Feldgarden M."/>
            <person name="Gevers D."/>
            <person name="Courvalin P."/>
            <person name="Lambert T."/>
            <person name="Walker B."/>
            <person name="Young S.K."/>
            <person name="Zeng Q."/>
            <person name="Gargeya S."/>
            <person name="Fitzgerald M."/>
            <person name="Haas B."/>
            <person name="Abouelleil A."/>
            <person name="Alvarado L."/>
            <person name="Arachchi H.M."/>
            <person name="Berlin A.M."/>
            <person name="Chapman S.B."/>
            <person name="Dewar J."/>
            <person name="Goldberg J."/>
            <person name="Griggs A."/>
            <person name="Gujja S."/>
            <person name="Hansen M."/>
            <person name="Howarth C."/>
            <person name="Imamovic A."/>
            <person name="Larimer J."/>
            <person name="McCowan C."/>
            <person name="Murphy C."/>
            <person name="Neiman D."/>
            <person name="Pearson M."/>
            <person name="Priest M."/>
            <person name="Roberts A."/>
            <person name="Saif S."/>
            <person name="Shea T."/>
            <person name="Sisk P."/>
            <person name="Sykes S."/>
            <person name="Wortman J."/>
            <person name="Nusbaum C."/>
            <person name="Birren B."/>
        </authorList>
    </citation>
    <scope>NUCLEOTIDE SEQUENCE [LARGE SCALE GENOMIC DNA]</scope>
    <source>
        <strain evidence="3 4">90A8</strain>
    </source>
</reference>
<dbReference type="Pfam" id="PF02357">
    <property type="entry name" value="NusG"/>
    <property type="match status" value="1"/>
</dbReference>
<sequence length="160" mass="17993">MLWYVVQVRTGEEKDIAAKLTDMGFPTLAPVENRPVRSGGAWGTKEYLLFPGYVFLQMDYNAGNYYRLKAVPGIVKLLSGTLTYLEAEWIRLLAGQGGRPLTPTLVRETEGGLEIETGILQNFKSRIIRMDKRSLRATIELSICGEKKEVQLGIRLQEEA</sequence>
<dbReference type="EMBL" id="AGYR01000018">
    <property type="protein sequence ID" value="ENZ17206.1"/>
    <property type="molecule type" value="Genomic_DNA"/>
</dbReference>
<keyword evidence="1" id="KW-0804">Transcription</keyword>
<dbReference type="RefSeq" id="WP_002595619.1">
    <property type="nucleotide sequence ID" value="NZ_KB851019.1"/>
</dbReference>
<name>A0A0E2HC56_9FIRM</name>
<gene>
    <name evidence="3" type="ORF">HMPREF1090_01976</name>
</gene>
<evidence type="ECO:0000256" key="1">
    <source>
        <dbReference type="ARBA" id="ARBA00023163"/>
    </source>
</evidence>
<proteinExistence type="predicted"/>
<evidence type="ECO:0000313" key="4">
    <source>
        <dbReference type="Proteomes" id="UP000013085"/>
    </source>
</evidence>
<evidence type="ECO:0000313" key="3">
    <source>
        <dbReference type="EMBL" id="ENZ17206.1"/>
    </source>
</evidence>
<dbReference type="HOGENOM" id="CLU_067287_2_2_9"/>
<dbReference type="SUPFAM" id="SSF82679">
    <property type="entry name" value="N-utilization substance G protein NusG, N-terminal domain"/>
    <property type="match status" value="1"/>
</dbReference>